<reference evidence="9" key="1">
    <citation type="journal article" date="2019" name="Int. J. Syst. Evol. Microbiol.">
        <title>The Global Catalogue of Microorganisms (GCM) 10K type strain sequencing project: providing services to taxonomists for standard genome sequencing and annotation.</title>
        <authorList>
            <consortium name="The Broad Institute Genomics Platform"/>
            <consortium name="The Broad Institute Genome Sequencing Center for Infectious Disease"/>
            <person name="Wu L."/>
            <person name="Ma J."/>
        </authorList>
    </citation>
    <scope>NUCLEOTIDE SEQUENCE [LARGE SCALE GENOMIC DNA]</scope>
    <source>
        <strain evidence="9">CGMCC 1.15111</strain>
    </source>
</reference>
<dbReference type="SMART" id="SM00228">
    <property type="entry name" value="PDZ"/>
    <property type="match status" value="1"/>
</dbReference>
<organism evidence="8 9">
    <name type="scientific">Roseivirga thermotolerans</name>
    <dbReference type="NCBI Taxonomy" id="1758176"/>
    <lineage>
        <taxon>Bacteria</taxon>
        <taxon>Pseudomonadati</taxon>
        <taxon>Bacteroidota</taxon>
        <taxon>Cytophagia</taxon>
        <taxon>Cytophagales</taxon>
        <taxon>Roseivirgaceae</taxon>
        <taxon>Roseivirga</taxon>
    </lineage>
</organism>
<dbReference type="InterPro" id="IPR036034">
    <property type="entry name" value="PDZ_sf"/>
</dbReference>
<dbReference type="Proteomes" id="UP000658258">
    <property type="component" value="Unassembled WGS sequence"/>
</dbReference>
<dbReference type="Pfam" id="PF03572">
    <property type="entry name" value="Peptidase_S41"/>
    <property type="match status" value="1"/>
</dbReference>
<accession>A0ABQ3IA27</accession>
<dbReference type="SMART" id="SM00245">
    <property type="entry name" value="TSPc"/>
    <property type="match status" value="1"/>
</dbReference>
<evidence type="ECO:0000256" key="6">
    <source>
        <dbReference type="SAM" id="Phobius"/>
    </source>
</evidence>
<evidence type="ECO:0000259" key="7">
    <source>
        <dbReference type="PROSITE" id="PS50106"/>
    </source>
</evidence>
<dbReference type="EMBL" id="BNAG01000006">
    <property type="protein sequence ID" value="GHE75400.1"/>
    <property type="molecule type" value="Genomic_DNA"/>
</dbReference>
<comment type="caution">
    <text evidence="8">The sequence shown here is derived from an EMBL/GenBank/DDBJ whole genome shotgun (WGS) entry which is preliminary data.</text>
</comment>
<keyword evidence="3 5" id="KW-0378">Hydrolase</keyword>
<gene>
    <name evidence="8" type="ORF">GCM10011340_35320</name>
</gene>
<dbReference type="Gene3D" id="3.30.750.44">
    <property type="match status" value="1"/>
</dbReference>
<keyword evidence="4 5" id="KW-0720">Serine protease</keyword>
<dbReference type="InterPro" id="IPR001478">
    <property type="entry name" value="PDZ"/>
</dbReference>
<dbReference type="Gene3D" id="3.90.226.10">
    <property type="entry name" value="2-enoyl-CoA Hydratase, Chain A, domain 1"/>
    <property type="match status" value="1"/>
</dbReference>
<dbReference type="InterPro" id="IPR029045">
    <property type="entry name" value="ClpP/crotonase-like_dom_sf"/>
</dbReference>
<evidence type="ECO:0000256" key="3">
    <source>
        <dbReference type="ARBA" id="ARBA00022801"/>
    </source>
</evidence>
<keyword evidence="2 5" id="KW-0645">Protease</keyword>
<dbReference type="PANTHER" id="PTHR32060">
    <property type="entry name" value="TAIL-SPECIFIC PROTEASE"/>
    <property type="match status" value="1"/>
</dbReference>
<evidence type="ECO:0000313" key="9">
    <source>
        <dbReference type="Proteomes" id="UP000658258"/>
    </source>
</evidence>
<dbReference type="PROSITE" id="PS50106">
    <property type="entry name" value="PDZ"/>
    <property type="match status" value="1"/>
</dbReference>
<dbReference type="SUPFAM" id="SSF52096">
    <property type="entry name" value="ClpP/crotonase"/>
    <property type="match status" value="1"/>
</dbReference>
<feature type="transmembrane region" description="Helical" evidence="6">
    <location>
        <begin position="20"/>
        <end position="39"/>
    </location>
</feature>
<dbReference type="InterPro" id="IPR005151">
    <property type="entry name" value="Tail-specific_protease"/>
</dbReference>
<evidence type="ECO:0000256" key="1">
    <source>
        <dbReference type="ARBA" id="ARBA00009179"/>
    </source>
</evidence>
<proteinExistence type="inferred from homology"/>
<dbReference type="SUPFAM" id="SSF50156">
    <property type="entry name" value="PDZ domain-like"/>
    <property type="match status" value="1"/>
</dbReference>
<name>A0ABQ3IA27_9BACT</name>
<dbReference type="Pfam" id="PF13180">
    <property type="entry name" value="PDZ_2"/>
    <property type="match status" value="1"/>
</dbReference>
<evidence type="ECO:0000256" key="4">
    <source>
        <dbReference type="ARBA" id="ARBA00022825"/>
    </source>
</evidence>
<dbReference type="CDD" id="cd06782">
    <property type="entry name" value="cpPDZ_CPP-like"/>
    <property type="match status" value="1"/>
</dbReference>
<keyword evidence="6" id="KW-0472">Membrane</keyword>
<keyword evidence="6" id="KW-0812">Transmembrane</keyword>
<evidence type="ECO:0000313" key="8">
    <source>
        <dbReference type="EMBL" id="GHE75400.1"/>
    </source>
</evidence>
<protein>
    <submittedName>
        <fullName evidence="8">Peptidase S41</fullName>
    </submittedName>
</protein>
<dbReference type="PANTHER" id="PTHR32060:SF30">
    <property type="entry name" value="CARBOXY-TERMINAL PROCESSING PROTEASE CTPA"/>
    <property type="match status" value="1"/>
</dbReference>
<dbReference type="NCBIfam" id="TIGR00225">
    <property type="entry name" value="prc"/>
    <property type="match status" value="1"/>
</dbReference>
<comment type="similarity">
    <text evidence="1 5">Belongs to the peptidase S41A family.</text>
</comment>
<feature type="domain" description="PDZ" evidence="7">
    <location>
        <begin position="97"/>
        <end position="156"/>
    </location>
</feature>
<dbReference type="Gene3D" id="2.30.42.10">
    <property type="match status" value="1"/>
</dbReference>
<sequence>MPIKFFIVSDYKNSSYHIRLPILLTVAVLAGVLIGANFAEPKANRKYQASIQKFTQLMEYIENDYVDSVNTASLLEETIETILDKLDPHTVYIPPKDAELAQSQLRATYDGIGVEFNLLRDTLYVVTPLSGGPSEKAGIQAGDKIVTVDGENIAGIGLNNRMVFDMLRGPRGSQVTVGVVRKNEDEILEFELTRGAIAQTSLDASYMIDDKIGYIKVNRFAESTYREFKAALTELKTKGMTQLILDLQNNSGGYMSAAIGISDEFLGENALIVSQKGQSAKYDSEARATKDGAFQEGALMVLINEGSASASEIVAGALQDNDRALIVGRRSFGKGLVQLPFDLNDGSELRMTIARYYTPSGRSIQKPYEDGEETYNNDYYDRYVSGELFSQDSVHFDENLAYETTGGRTVYGGGGIMPDYFVGLDTTDNSAYVNRLVANNTIREYTLDFRDNHPELKNQSAEEFLATFDVTESMLKEVVALGEKNGTRFNQRQFNKSKDLMKYLIKARIAREIYGDDNAFYKVFNQTNEIYREAIDLFKNPEKLKEKSSGVLLQKM</sequence>
<keyword evidence="6" id="KW-1133">Transmembrane helix</keyword>
<dbReference type="CDD" id="cd07560">
    <property type="entry name" value="Peptidase_S41_CPP"/>
    <property type="match status" value="1"/>
</dbReference>
<keyword evidence="9" id="KW-1185">Reference proteome</keyword>
<evidence type="ECO:0000256" key="5">
    <source>
        <dbReference type="RuleBase" id="RU004404"/>
    </source>
</evidence>
<evidence type="ECO:0000256" key="2">
    <source>
        <dbReference type="ARBA" id="ARBA00022670"/>
    </source>
</evidence>
<dbReference type="InterPro" id="IPR004447">
    <property type="entry name" value="Peptidase_S41A"/>
</dbReference>